<dbReference type="PANTHER" id="PTHR42948:SF1">
    <property type="entry name" value="TRANSPORTER"/>
    <property type="match status" value="1"/>
</dbReference>
<keyword evidence="8" id="KW-1185">Reference proteome</keyword>
<keyword evidence="3 6" id="KW-0812">Transmembrane</keyword>
<accession>A0A919AKF3</accession>
<organism evidence="7 8">
    <name type="scientific">Kordiimonas sediminis</name>
    <dbReference type="NCBI Taxonomy" id="1735581"/>
    <lineage>
        <taxon>Bacteria</taxon>
        <taxon>Pseudomonadati</taxon>
        <taxon>Pseudomonadota</taxon>
        <taxon>Alphaproteobacteria</taxon>
        <taxon>Kordiimonadales</taxon>
        <taxon>Kordiimonadaceae</taxon>
        <taxon>Kordiimonas</taxon>
    </lineage>
</organism>
<keyword evidence="2" id="KW-0813">Transport</keyword>
<dbReference type="NCBIfam" id="NF037979">
    <property type="entry name" value="Na_transp"/>
    <property type="match status" value="1"/>
</dbReference>
<feature type="transmembrane region" description="Helical" evidence="6">
    <location>
        <begin position="108"/>
        <end position="128"/>
    </location>
</feature>
<evidence type="ECO:0000256" key="5">
    <source>
        <dbReference type="ARBA" id="ARBA00023136"/>
    </source>
</evidence>
<dbReference type="PRINTS" id="PR00176">
    <property type="entry name" value="NANEUSMPORT"/>
</dbReference>
<evidence type="ECO:0000256" key="4">
    <source>
        <dbReference type="ARBA" id="ARBA00022989"/>
    </source>
</evidence>
<comment type="subcellular location">
    <subcellularLocation>
        <location evidence="1">Membrane</location>
        <topology evidence="1">Multi-pass membrane protein</topology>
    </subcellularLocation>
</comment>
<gene>
    <name evidence="7" type="ORF">GCM10017044_03740</name>
</gene>
<feature type="transmembrane region" description="Helical" evidence="6">
    <location>
        <begin position="231"/>
        <end position="256"/>
    </location>
</feature>
<dbReference type="CDD" id="cd10336">
    <property type="entry name" value="SLC6sbd_Tyt1-Like"/>
    <property type="match status" value="1"/>
</dbReference>
<feature type="transmembrane region" description="Helical" evidence="6">
    <location>
        <begin position="51"/>
        <end position="70"/>
    </location>
</feature>
<feature type="transmembrane region" description="Helical" evidence="6">
    <location>
        <begin position="400"/>
        <end position="425"/>
    </location>
</feature>
<feature type="transmembrane region" description="Helical" evidence="6">
    <location>
        <begin position="268"/>
        <end position="294"/>
    </location>
</feature>
<dbReference type="PROSITE" id="PS50267">
    <property type="entry name" value="NA_NEUROTRAN_SYMP_3"/>
    <property type="match status" value="1"/>
</dbReference>
<dbReference type="Proteomes" id="UP000630923">
    <property type="component" value="Unassembled WGS sequence"/>
</dbReference>
<dbReference type="SUPFAM" id="SSF161070">
    <property type="entry name" value="SNF-like"/>
    <property type="match status" value="1"/>
</dbReference>
<dbReference type="EMBL" id="BNCI01000001">
    <property type="protein sequence ID" value="GHF13011.1"/>
    <property type="molecule type" value="Genomic_DNA"/>
</dbReference>
<dbReference type="Pfam" id="PF00209">
    <property type="entry name" value="SNF"/>
    <property type="match status" value="2"/>
</dbReference>
<evidence type="ECO:0000313" key="8">
    <source>
        <dbReference type="Proteomes" id="UP000630923"/>
    </source>
</evidence>
<reference evidence="7" key="2">
    <citation type="submission" date="2020-09" db="EMBL/GenBank/DDBJ databases">
        <authorList>
            <person name="Sun Q."/>
            <person name="Kim S."/>
        </authorList>
    </citation>
    <scope>NUCLEOTIDE SEQUENCE</scope>
    <source>
        <strain evidence="7">KCTC 42590</strain>
    </source>
</reference>
<keyword evidence="4 6" id="KW-1133">Transmembrane helix</keyword>
<feature type="transmembrane region" description="Helical" evidence="6">
    <location>
        <begin position="21"/>
        <end position="39"/>
    </location>
</feature>
<name>A0A919AKF3_9PROT</name>
<dbReference type="RefSeq" id="WP_191249858.1">
    <property type="nucleotide sequence ID" value="NZ_BNCI01000001.1"/>
</dbReference>
<feature type="transmembrane region" description="Helical" evidence="6">
    <location>
        <begin position="187"/>
        <end position="208"/>
    </location>
</feature>
<reference evidence="7" key="1">
    <citation type="journal article" date="2014" name="Int. J. Syst. Evol. Microbiol.">
        <title>Complete genome sequence of Corynebacterium casei LMG S-19264T (=DSM 44701T), isolated from a smear-ripened cheese.</title>
        <authorList>
            <consortium name="US DOE Joint Genome Institute (JGI-PGF)"/>
            <person name="Walter F."/>
            <person name="Albersmeier A."/>
            <person name="Kalinowski J."/>
            <person name="Ruckert C."/>
        </authorList>
    </citation>
    <scope>NUCLEOTIDE SEQUENCE</scope>
    <source>
        <strain evidence="7">KCTC 42590</strain>
    </source>
</reference>
<evidence type="ECO:0000256" key="3">
    <source>
        <dbReference type="ARBA" id="ARBA00022692"/>
    </source>
</evidence>
<evidence type="ECO:0000256" key="6">
    <source>
        <dbReference type="SAM" id="Phobius"/>
    </source>
</evidence>
<evidence type="ECO:0000256" key="2">
    <source>
        <dbReference type="ARBA" id="ARBA00022448"/>
    </source>
</evidence>
<dbReference type="PANTHER" id="PTHR42948">
    <property type="entry name" value="TRANSPORTER"/>
    <property type="match status" value="1"/>
</dbReference>
<feature type="transmembrane region" description="Helical" evidence="6">
    <location>
        <begin position="158"/>
        <end position="175"/>
    </location>
</feature>
<comment type="caution">
    <text evidence="7">The sequence shown here is derived from an EMBL/GenBank/DDBJ whole genome shotgun (WGS) entry which is preliminary data.</text>
</comment>
<dbReference type="InterPro" id="IPR047218">
    <property type="entry name" value="YocR/YhdH-like"/>
</dbReference>
<dbReference type="AlphaFoldDB" id="A0A919AKF3"/>
<feature type="transmembrane region" description="Helical" evidence="6">
    <location>
        <begin position="319"/>
        <end position="346"/>
    </location>
</feature>
<evidence type="ECO:0000256" key="1">
    <source>
        <dbReference type="ARBA" id="ARBA00004141"/>
    </source>
</evidence>
<proteinExistence type="predicted"/>
<dbReference type="InterPro" id="IPR037272">
    <property type="entry name" value="SNS_sf"/>
</dbReference>
<dbReference type="GO" id="GO:0016020">
    <property type="term" value="C:membrane"/>
    <property type="evidence" value="ECO:0007669"/>
    <property type="project" value="UniProtKB-SubCell"/>
</dbReference>
<feature type="transmembrane region" description="Helical" evidence="6">
    <location>
        <begin position="445"/>
        <end position="466"/>
    </location>
</feature>
<protein>
    <submittedName>
        <fullName evidence="7">Sodium-dependent transporter</fullName>
    </submittedName>
</protein>
<dbReference type="InterPro" id="IPR000175">
    <property type="entry name" value="Na/ntran_symport"/>
</dbReference>
<evidence type="ECO:0000313" key="7">
    <source>
        <dbReference type="EMBL" id="GHF13011.1"/>
    </source>
</evidence>
<sequence>MAGLSAGADKTGPTQEHWSSRLTFLMASIGFAVGLGNIWRFPYVTGEHGGSAFILVYLFFAFAIGVPLVMTEWAIGRRSQQAASASGSFRDVAAEGGRSRRWGNVGGMAILAVFMIMLTYSIVAGWTLDYFVRAATGSFDAITADASRSMFADLLADPVRLGFWQAIVVGLTVYINSRGIHSGIERAVNILMPALFVCLLIMVGYAFAIGDMSAAADFILTPDFSKITGEAVLMALGQAFFSIGVAMAVMVTYGSYLDADTSIPQNAFIVVGADTLVALLAGFAIFPLVFAYGLNPGQGTGLVFETLPLAFGALPGGQIFGSIFFLLLIAAAITSCIGNFAPVIAWTEERLKVSHTKAAWISGLTLWGLGLIAVLSLNVLKDFHPLNFIGFFEGKTIYDIIDIVSANILLPVGALCTALFAGWVLPKTLLTTEMGLKEDSIGYKLWISLMRYVIPIAITIVLVVSLGA</sequence>
<dbReference type="Gene3D" id="1.20.1740.10">
    <property type="entry name" value="Amino acid/polyamine transporter I"/>
    <property type="match status" value="1"/>
</dbReference>
<feature type="transmembrane region" description="Helical" evidence="6">
    <location>
        <begin position="358"/>
        <end position="380"/>
    </location>
</feature>
<keyword evidence="5 6" id="KW-0472">Membrane</keyword>